<dbReference type="InterPro" id="IPR032675">
    <property type="entry name" value="LRR_dom_sf"/>
</dbReference>
<reference evidence="6 7" key="1">
    <citation type="journal article" date="2013" name="PLoS Genet.">
        <title>Distinctive expansion of potential virulence genes in the genome of the oomycete fish pathogen Saprolegnia parasitica.</title>
        <authorList>
            <person name="Jiang R.H."/>
            <person name="de Bruijn I."/>
            <person name="Haas B.J."/>
            <person name="Belmonte R."/>
            <person name="Lobach L."/>
            <person name="Christie J."/>
            <person name="van den Ackerveken G."/>
            <person name="Bottin A."/>
            <person name="Bulone V."/>
            <person name="Diaz-Moreno S.M."/>
            <person name="Dumas B."/>
            <person name="Fan L."/>
            <person name="Gaulin E."/>
            <person name="Govers F."/>
            <person name="Grenville-Briggs L.J."/>
            <person name="Horner N.R."/>
            <person name="Levin J.Z."/>
            <person name="Mammella M."/>
            <person name="Meijer H.J."/>
            <person name="Morris P."/>
            <person name="Nusbaum C."/>
            <person name="Oome S."/>
            <person name="Phillips A.J."/>
            <person name="van Rooyen D."/>
            <person name="Rzeszutek E."/>
            <person name="Saraiva M."/>
            <person name="Secombes C.J."/>
            <person name="Seidl M.F."/>
            <person name="Snel B."/>
            <person name="Stassen J.H."/>
            <person name="Sykes S."/>
            <person name="Tripathy S."/>
            <person name="van den Berg H."/>
            <person name="Vega-Arreguin J.C."/>
            <person name="Wawra S."/>
            <person name="Young S.K."/>
            <person name="Zeng Q."/>
            <person name="Dieguez-Uribeondo J."/>
            <person name="Russ C."/>
            <person name="Tyler B.M."/>
            <person name="van West P."/>
        </authorList>
    </citation>
    <scope>NUCLEOTIDE SEQUENCE [LARGE SCALE GENOMIC DNA]</scope>
    <source>
        <strain evidence="6 7">CBS 223.65</strain>
    </source>
</reference>
<dbReference type="SMART" id="SM00369">
    <property type="entry name" value="LRR_TYP"/>
    <property type="match status" value="2"/>
</dbReference>
<dbReference type="SUPFAM" id="SSF52058">
    <property type="entry name" value="L domain-like"/>
    <property type="match status" value="1"/>
</dbReference>
<dbReference type="PROSITE" id="PS51450">
    <property type="entry name" value="LRR"/>
    <property type="match status" value="4"/>
</dbReference>
<dbReference type="STRING" id="695850.A0A067D8N5"/>
<evidence type="ECO:0000256" key="1">
    <source>
        <dbReference type="ARBA" id="ARBA00004496"/>
    </source>
</evidence>
<sequence>MAKVTPHNDERLSPMRQFSLRLDDEVRYETPRVREDVAPPVFKAPVSLDGFLLLDTCRVEFPEEASRADVSGLNITAVVSDDLQYFTNLLFLDMSDNQAPLEPLGAFPVLKDLDFQCNALHKIANITGFENLEWLNLSFNCLVSKDVEELSKLPKLRELYLASNWITSVPPIMDRFLRLETLSLERNNIPGSGVFLLLAVAPRLRNLNLSHNKITEFPESALELGDKQGGGFYHLAYLNLSHNKISREDDIKALTQLRVLSQLVLYGNPLAHAAVQTQDKTKLVYNPVPGMSECDGRDIELNIVIAYPETKRKKPSYKNVSIARVKQDLLPTVAEFKAKGKRALFADPAPQPESIFPPRQPRRQHNEETPEVVAEPDMTFLTGVGLESSAVSGPHSIQARRRKDPSAVQNDVPSYFLARSLAPNSESQQTKLKTAMANLRYQLTHPLTSHSDERLNDDVSAVRPTAVHKLRQRKKFGQAPRGRFALASIDQAIDDVNARLHNRVDVLDDGDTSLNHLVRQAHRMTRKQP</sequence>
<organism evidence="6 7">
    <name type="scientific">Saprolegnia parasitica (strain CBS 223.65)</name>
    <dbReference type="NCBI Taxonomy" id="695850"/>
    <lineage>
        <taxon>Eukaryota</taxon>
        <taxon>Sar</taxon>
        <taxon>Stramenopiles</taxon>
        <taxon>Oomycota</taxon>
        <taxon>Saprolegniomycetes</taxon>
        <taxon>Saprolegniales</taxon>
        <taxon>Saprolegniaceae</taxon>
        <taxon>Saprolegnia</taxon>
    </lineage>
</organism>
<dbReference type="AlphaFoldDB" id="A0A067D8N5"/>
<evidence type="ECO:0000256" key="3">
    <source>
        <dbReference type="ARBA" id="ARBA00022614"/>
    </source>
</evidence>
<accession>A0A067D8N5</accession>
<dbReference type="KEGG" id="spar:SPRG_01079"/>
<dbReference type="PANTHER" id="PTHR22710">
    <property type="entry name" value="X-RAY RADIATION RESISTANCE ASSOCIATED PROTEIN 1 XRRA1"/>
    <property type="match status" value="1"/>
</dbReference>
<gene>
    <name evidence="6" type="ORF">SPRG_01079</name>
</gene>
<feature type="region of interest" description="Disordered" evidence="5">
    <location>
        <begin position="347"/>
        <end position="372"/>
    </location>
</feature>
<dbReference type="Pfam" id="PF00560">
    <property type="entry name" value="LRR_1"/>
    <property type="match status" value="1"/>
</dbReference>
<dbReference type="PANTHER" id="PTHR22710:SF2">
    <property type="entry name" value="X-RAY RADIATION RESISTANCE-ASSOCIATED PROTEIN 1"/>
    <property type="match status" value="1"/>
</dbReference>
<name>A0A067D8N5_SAPPC</name>
<dbReference type="Pfam" id="PF13855">
    <property type="entry name" value="LRR_8"/>
    <property type="match status" value="1"/>
</dbReference>
<keyword evidence="2" id="KW-0963">Cytoplasm</keyword>
<keyword evidence="7" id="KW-1185">Reference proteome</keyword>
<dbReference type="GeneID" id="24123690"/>
<dbReference type="OrthoDB" id="1687175at2759"/>
<dbReference type="Proteomes" id="UP000030745">
    <property type="component" value="Unassembled WGS sequence"/>
</dbReference>
<dbReference type="EMBL" id="KK583190">
    <property type="protein sequence ID" value="KDO35016.1"/>
    <property type="molecule type" value="Genomic_DNA"/>
</dbReference>
<dbReference type="Gene3D" id="3.80.10.10">
    <property type="entry name" value="Ribonuclease Inhibitor"/>
    <property type="match status" value="2"/>
</dbReference>
<dbReference type="RefSeq" id="XP_012194669.1">
    <property type="nucleotide sequence ID" value="XM_012339279.1"/>
</dbReference>
<evidence type="ECO:0000313" key="6">
    <source>
        <dbReference type="EMBL" id="KDO35016.1"/>
    </source>
</evidence>
<dbReference type="OMA" id="YLASNWI"/>
<dbReference type="GO" id="GO:0005634">
    <property type="term" value="C:nucleus"/>
    <property type="evidence" value="ECO:0007669"/>
    <property type="project" value="TreeGrafter"/>
</dbReference>
<dbReference type="InterPro" id="IPR001611">
    <property type="entry name" value="Leu-rich_rpt"/>
</dbReference>
<dbReference type="VEuPathDB" id="FungiDB:SPRG_01079"/>
<keyword evidence="3" id="KW-0433">Leucine-rich repeat</keyword>
<dbReference type="InterPro" id="IPR003591">
    <property type="entry name" value="Leu-rich_rpt_typical-subtyp"/>
</dbReference>
<dbReference type="GO" id="GO:0005737">
    <property type="term" value="C:cytoplasm"/>
    <property type="evidence" value="ECO:0007669"/>
    <property type="project" value="UniProtKB-SubCell"/>
</dbReference>
<evidence type="ECO:0000313" key="7">
    <source>
        <dbReference type="Proteomes" id="UP000030745"/>
    </source>
</evidence>
<feature type="region of interest" description="Disordered" evidence="5">
    <location>
        <begin position="389"/>
        <end position="408"/>
    </location>
</feature>
<evidence type="ECO:0008006" key="8">
    <source>
        <dbReference type="Google" id="ProtNLM"/>
    </source>
</evidence>
<keyword evidence="4" id="KW-0677">Repeat</keyword>
<comment type="subcellular location">
    <subcellularLocation>
        <location evidence="1">Cytoplasm</location>
    </subcellularLocation>
</comment>
<protein>
    <recommendedName>
        <fullName evidence="8">U2A'/phosphoprotein 32 family A C-terminal domain-containing protein</fullName>
    </recommendedName>
</protein>
<proteinExistence type="predicted"/>
<evidence type="ECO:0000256" key="2">
    <source>
        <dbReference type="ARBA" id="ARBA00022490"/>
    </source>
</evidence>
<evidence type="ECO:0000256" key="4">
    <source>
        <dbReference type="ARBA" id="ARBA00022737"/>
    </source>
</evidence>
<evidence type="ECO:0000256" key="5">
    <source>
        <dbReference type="SAM" id="MobiDB-lite"/>
    </source>
</evidence>